<keyword evidence="2" id="KW-0547">Nucleotide-binding</keyword>
<feature type="domain" description="Helicase C-terminal" evidence="9">
    <location>
        <begin position="351"/>
        <end position="533"/>
    </location>
</feature>
<dbReference type="Proteomes" id="UP001586593">
    <property type="component" value="Unassembled WGS sequence"/>
</dbReference>
<gene>
    <name evidence="10" type="ORF">VTK73DRAFT_9486</name>
</gene>
<dbReference type="InterPro" id="IPR027417">
    <property type="entry name" value="P-loop_NTPase"/>
</dbReference>
<feature type="region of interest" description="Disordered" evidence="7">
    <location>
        <begin position="187"/>
        <end position="206"/>
    </location>
</feature>
<dbReference type="Pfam" id="PF07717">
    <property type="entry name" value="OB_NTP_bind"/>
    <property type="match status" value="1"/>
</dbReference>
<feature type="region of interest" description="Disordered" evidence="7">
    <location>
        <begin position="27"/>
        <end position="65"/>
    </location>
</feature>
<proteinExistence type="predicted"/>
<dbReference type="InterPro" id="IPR014001">
    <property type="entry name" value="Helicase_ATP-bd"/>
</dbReference>
<dbReference type="PANTHER" id="PTHR18934">
    <property type="entry name" value="ATP-DEPENDENT RNA HELICASE"/>
    <property type="match status" value="1"/>
</dbReference>
<comment type="catalytic activity">
    <reaction evidence="6">
        <text>ATP + H2O = ADP + phosphate + H(+)</text>
        <dbReference type="Rhea" id="RHEA:13065"/>
        <dbReference type="ChEBI" id="CHEBI:15377"/>
        <dbReference type="ChEBI" id="CHEBI:15378"/>
        <dbReference type="ChEBI" id="CHEBI:30616"/>
        <dbReference type="ChEBI" id="CHEBI:43474"/>
        <dbReference type="ChEBI" id="CHEBI:456216"/>
        <dbReference type="EC" id="3.6.4.13"/>
    </reaction>
</comment>
<feature type="compositionally biased region" description="Basic and acidic residues" evidence="7">
    <location>
        <begin position="30"/>
        <end position="44"/>
    </location>
</feature>
<keyword evidence="5" id="KW-0067">ATP-binding</keyword>
<dbReference type="InterPro" id="IPR011709">
    <property type="entry name" value="DEAD-box_helicase_OB_fold"/>
</dbReference>
<dbReference type="SMART" id="SM00847">
    <property type="entry name" value="HA2"/>
    <property type="match status" value="1"/>
</dbReference>
<dbReference type="Gene3D" id="3.40.50.300">
    <property type="entry name" value="P-loop containing nucleotide triphosphate hydrolases"/>
    <property type="match status" value="2"/>
</dbReference>
<feature type="domain" description="Helicase ATP-binding" evidence="8">
    <location>
        <begin position="114"/>
        <end position="309"/>
    </location>
</feature>
<reference evidence="10 11" key="1">
    <citation type="journal article" date="2024" name="Commun. Biol.">
        <title>Comparative genomic analysis of thermophilic fungi reveals convergent evolutionary adaptations and gene losses.</title>
        <authorList>
            <person name="Steindorff A.S."/>
            <person name="Aguilar-Pontes M.V."/>
            <person name="Robinson A.J."/>
            <person name="Andreopoulos B."/>
            <person name="LaButti K."/>
            <person name="Kuo A."/>
            <person name="Mondo S."/>
            <person name="Riley R."/>
            <person name="Otillar R."/>
            <person name="Haridas S."/>
            <person name="Lipzen A."/>
            <person name="Grimwood J."/>
            <person name="Schmutz J."/>
            <person name="Clum A."/>
            <person name="Reid I.D."/>
            <person name="Moisan M.C."/>
            <person name="Butler G."/>
            <person name="Nguyen T.T.M."/>
            <person name="Dewar K."/>
            <person name="Conant G."/>
            <person name="Drula E."/>
            <person name="Henrissat B."/>
            <person name="Hansel C."/>
            <person name="Singer S."/>
            <person name="Hutchinson M.I."/>
            <person name="de Vries R.P."/>
            <person name="Natvig D.O."/>
            <person name="Powell A.J."/>
            <person name="Tsang A."/>
            <person name="Grigoriev I.V."/>
        </authorList>
    </citation>
    <scope>NUCLEOTIDE SEQUENCE [LARGE SCALE GENOMIC DNA]</scope>
    <source>
        <strain evidence="10 11">ATCC 24622</strain>
    </source>
</reference>
<evidence type="ECO:0000259" key="9">
    <source>
        <dbReference type="PROSITE" id="PS51194"/>
    </source>
</evidence>
<evidence type="ECO:0000256" key="6">
    <source>
        <dbReference type="ARBA" id="ARBA00047984"/>
    </source>
</evidence>
<dbReference type="PROSITE" id="PS51194">
    <property type="entry name" value="HELICASE_CTER"/>
    <property type="match status" value="1"/>
</dbReference>
<evidence type="ECO:0000313" key="10">
    <source>
        <dbReference type="EMBL" id="KAL1883119.1"/>
    </source>
</evidence>
<dbReference type="CDD" id="cd17917">
    <property type="entry name" value="DEXHc_RHA-like"/>
    <property type="match status" value="1"/>
</dbReference>
<keyword evidence="3" id="KW-0378">Hydrolase</keyword>
<dbReference type="EMBL" id="JAZHXJ010000008">
    <property type="protein sequence ID" value="KAL1883119.1"/>
    <property type="molecule type" value="Genomic_DNA"/>
</dbReference>
<dbReference type="SMART" id="SM00490">
    <property type="entry name" value="HELICc"/>
    <property type="match status" value="1"/>
</dbReference>
<comment type="caution">
    <text evidence="10">The sequence shown here is derived from an EMBL/GenBank/DDBJ whole genome shotgun (WGS) entry which is preliminary data.</text>
</comment>
<evidence type="ECO:0000313" key="11">
    <source>
        <dbReference type="Proteomes" id="UP001586593"/>
    </source>
</evidence>
<dbReference type="Pfam" id="PF00271">
    <property type="entry name" value="Helicase_C"/>
    <property type="match status" value="1"/>
</dbReference>
<dbReference type="Pfam" id="PF04408">
    <property type="entry name" value="WHD_HA2"/>
    <property type="match status" value="1"/>
</dbReference>
<evidence type="ECO:0000256" key="3">
    <source>
        <dbReference type="ARBA" id="ARBA00022801"/>
    </source>
</evidence>
<dbReference type="Pfam" id="PF21010">
    <property type="entry name" value="HA2_C"/>
    <property type="match status" value="1"/>
</dbReference>
<dbReference type="SMART" id="SM00487">
    <property type="entry name" value="DEXDc"/>
    <property type="match status" value="1"/>
</dbReference>
<dbReference type="InterPro" id="IPR001650">
    <property type="entry name" value="Helicase_C-like"/>
</dbReference>
<keyword evidence="11" id="KW-1185">Reference proteome</keyword>
<evidence type="ECO:0000256" key="4">
    <source>
        <dbReference type="ARBA" id="ARBA00022806"/>
    </source>
</evidence>
<evidence type="ECO:0000256" key="1">
    <source>
        <dbReference type="ARBA" id="ARBA00012552"/>
    </source>
</evidence>
<organism evidence="10 11">
    <name type="scientific">Phialemonium thermophilum</name>
    <dbReference type="NCBI Taxonomy" id="223376"/>
    <lineage>
        <taxon>Eukaryota</taxon>
        <taxon>Fungi</taxon>
        <taxon>Dikarya</taxon>
        <taxon>Ascomycota</taxon>
        <taxon>Pezizomycotina</taxon>
        <taxon>Sordariomycetes</taxon>
        <taxon>Sordariomycetidae</taxon>
        <taxon>Cephalothecales</taxon>
        <taxon>Cephalothecaceae</taxon>
        <taxon>Phialemonium</taxon>
    </lineage>
</organism>
<feature type="region of interest" description="Disordered" evidence="7">
    <location>
        <begin position="76"/>
        <end position="95"/>
    </location>
</feature>
<dbReference type="InterPro" id="IPR048333">
    <property type="entry name" value="HA2_WH"/>
</dbReference>
<feature type="compositionally biased region" description="Low complexity" evidence="7">
    <location>
        <begin position="80"/>
        <end position="92"/>
    </location>
</feature>
<protein>
    <recommendedName>
        <fullName evidence="1">RNA helicase</fullName>
        <ecNumber evidence="1">3.6.4.13</ecNumber>
    </recommendedName>
</protein>
<dbReference type="SUPFAM" id="SSF52540">
    <property type="entry name" value="P-loop containing nucleoside triphosphate hydrolases"/>
    <property type="match status" value="1"/>
</dbReference>
<dbReference type="Gene3D" id="1.20.120.1080">
    <property type="match status" value="1"/>
</dbReference>
<sequence>MSKKRKLNTGGDVLKVGGKVISLDGYLAKKPREETPAGKAEKQETSLAQSALPVGTNGVSPDKSLNMRHKGSGLFENKRASTTRATASSTSAGDSHYLKTRKELPLWNYQDDIREAMRRSDVLVLVGETGSGKSTQVPQFLYREGWCQRRKVDVAGQEIFVGGTIAITQPRRVAATTLAHRVSREMGTPLTRQKADASEADTGAGGNSYPQRGLVGYSVRFDHNVPRGTKIKFLTEGMLLQELLRDPWLKQYSAVIVDEIHERSVDVDLLAGFLKQMLAGDKSGRGGVPLKVVVMSATADVDTICRFFSPPTGDEASGESGDGAGSGPEVLKVEGRQYPVDVIHLPKAVPDLQEALLKTIFKIHMHEALPGDILAFLTGQEEIESAQKLIEEYSASLASNVPKVKVFPLFGQLSIEAQHEAFKPIKSAFTRKIVLATNIAETSVTVPGIRYVVDCGKAKVKEFRSRLGMESLLAKAISKSSATQRAGRAGREAPGKCYRLYTKETFDKLQPADLPEILRNDVLAAVLTMKARGIDDVLSFPLMDRPSIEAVEKALINLHFLGAISGDGSITAMGRKMAYFPISPSLGRVLLAAADPEYDCLLEAIDIIACITSGEDIFHQLQSEEAREEVDEYRKELYRREGDLLTYLTTMQHYAAENSDRVGWCRKRRINLRNMRQAMHIRRQLRSLCVREKMLADVPPPDPQPFVPVSPERTEALLRCFLKGFALKTAVLTLNSSYVTTQGKHAVGIHPSSVLYGQKREAIMFLEHVFTQKNYAKKVSAIQANWIAEALEGE</sequence>
<evidence type="ECO:0000256" key="2">
    <source>
        <dbReference type="ARBA" id="ARBA00022741"/>
    </source>
</evidence>
<dbReference type="InterPro" id="IPR007502">
    <property type="entry name" value="Helicase-assoc_dom"/>
</dbReference>
<accession>A0ABR3Y4C2</accession>
<evidence type="ECO:0000256" key="7">
    <source>
        <dbReference type="SAM" id="MobiDB-lite"/>
    </source>
</evidence>
<dbReference type="PROSITE" id="PS00690">
    <property type="entry name" value="DEAH_ATP_HELICASE"/>
    <property type="match status" value="1"/>
</dbReference>
<dbReference type="PROSITE" id="PS51192">
    <property type="entry name" value="HELICASE_ATP_BIND_1"/>
    <property type="match status" value="1"/>
</dbReference>
<evidence type="ECO:0000256" key="5">
    <source>
        <dbReference type="ARBA" id="ARBA00022840"/>
    </source>
</evidence>
<keyword evidence="4" id="KW-0347">Helicase</keyword>
<dbReference type="PANTHER" id="PTHR18934:SF118">
    <property type="entry name" value="ATP-DEPENDENT RNA HELICASE DHX33"/>
    <property type="match status" value="1"/>
</dbReference>
<dbReference type="InterPro" id="IPR002464">
    <property type="entry name" value="DNA/RNA_helicase_DEAH_CS"/>
</dbReference>
<name>A0ABR3Y4C2_9PEZI</name>
<dbReference type="CDD" id="cd18791">
    <property type="entry name" value="SF2_C_RHA"/>
    <property type="match status" value="1"/>
</dbReference>
<evidence type="ECO:0000259" key="8">
    <source>
        <dbReference type="PROSITE" id="PS51192"/>
    </source>
</evidence>
<dbReference type="EC" id="3.6.4.13" evidence="1"/>